<protein>
    <submittedName>
        <fullName evidence="3">DUF309 domain-containing protein</fullName>
    </submittedName>
</protein>
<proteinExistence type="predicted"/>
<evidence type="ECO:0000259" key="2">
    <source>
        <dbReference type="PROSITE" id="PS50110"/>
    </source>
</evidence>
<dbReference type="Pfam" id="PF03745">
    <property type="entry name" value="DUF309"/>
    <property type="match status" value="1"/>
</dbReference>
<reference evidence="3" key="1">
    <citation type="journal article" date="2020" name="mSystems">
        <title>Genome- and Community-Level Interaction Insights into Carbon Utilization and Element Cycling Functions of Hydrothermarchaeota in Hydrothermal Sediment.</title>
        <authorList>
            <person name="Zhou Z."/>
            <person name="Liu Y."/>
            <person name="Xu W."/>
            <person name="Pan J."/>
            <person name="Luo Z.H."/>
            <person name="Li M."/>
        </authorList>
    </citation>
    <scope>NUCLEOTIDE SEQUENCE [LARGE SCALE GENOMIC DNA]</scope>
    <source>
        <strain evidence="3">SpSt-289</strain>
    </source>
</reference>
<evidence type="ECO:0000256" key="1">
    <source>
        <dbReference type="PROSITE-ProRule" id="PRU00169"/>
    </source>
</evidence>
<dbReference type="PROSITE" id="PS50110">
    <property type="entry name" value="RESPONSE_REGULATORY"/>
    <property type="match status" value="1"/>
</dbReference>
<dbReference type="GO" id="GO:0000160">
    <property type="term" value="P:phosphorelay signal transduction system"/>
    <property type="evidence" value="ECO:0007669"/>
    <property type="project" value="InterPro"/>
</dbReference>
<feature type="modified residue" description="4-aspartylphosphate" evidence="1">
    <location>
        <position position="93"/>
    </location>
</feature>
<dbReference type="InterPro" id="IPR001789">
    <property type="entry name" value="Sig_transdc_resp-reg_receiver"/>
</dbReference>
<accession>A0A7C1JJZ5</accession>
<dbReference type="PANTHER" id="PTHR34796">
    <property type="entry name" value="EXPRESSED PROTEIN"/>
    <property type="match status" value="1"/>
</dbReference>
<dbReference type="SUPFAM" id="SSF52172">
    <property type="entry name" value="CheY-like"/>
    <property type="match status" value="1"/>
</dbReference>
<dbReference type="Gene3D" id="3.40.50.2300">
    <property type="match status" value="1"/>
</dbReference>
<gene>
    <name evidence="3" type="ORF">ENQ20_18040</name>
</gene>
<dbReference type="CDD" id="cd00156">
    <property type="entry name" value="REC"/>
    <property type="match status" value="1"/>
</dbReference>
<dbReference type="AlphaFoldDB" id="A0A7C1JJZ5"/>
<comment type="caution">
    <text evidence="3">The sequence shown here is derived from an EMBL/GenBank/DDBJ whole genome shotgun (WGS) entry which is preliminary data.</text>
</comment>
<name>A0A7C1JJZ5_9CHLR</name>
<dbReference type="InterPro" id="IPR011006">
    <property type="entry name" value="CheY-like_superfamily"/>
</dbReference>
<dbReference type="Gene3D" id="1.10.3450.10">
    <property type="entry name" value="TTHA0068-like"/>
    <property type="match status" value="1"/>
</dbReference>
<dbReference type="SUPFAM" id="SSF140663">
    <property type="entry name" value="TTHA0068-like"/>
    <property type="match status" value="1"/>
</dbReference>
<dbReference type="InterPro" id="IPR023203">
    <property type="entry name" value="TTHA0068_sf"/>
</dbReference>
<evidence type="ECO:0000313" key="3">
    <source>
        <dbReference type="EMBL" id="HDX33361.1"/>
    </source>
</evidence>
<organism evidence="3">
    <name type="scientific">Caldilinea aerophila</name>
    <dbReference type="NCBI Taxonomy" id="133453"/>
    <lineage>
        <taxon>Bacteria</taxon>
        <taxon>Bacillati</taxon>
        <taxon>Chloroflexota</taxon>
        <taxon>Caldilineae</taxon>
        <taxon>Caldilineales</taxon>
        <taxon>Caldilineaceae</taxon>
        <taxon>Caldilinea</taxon>
    </lineage>
</organism>
<dbReference type="InterPro" id="IPR005500">
    <property type="entry name" value="DUF309"/>
</dbReference>
<feature type="domain" description="Response regulatory" evidence="2">
    <location>
        <begin position="44"/>
        <end position="159"/>
    </location>
</feature>
<keyword evidence="1" id="KW-0597">Phosphoprotein</keyword>
<sequence>MVQKRCVVRDFSISNLRGQDYSFRRSIFIMAQPPQPELTFLRPAVVCLEADLFFVPRLHDVIERQGGRPVIVETPEEFVAAVDREFPNLALVDLGTPGDWMHAIARCKMRPHTSQVPIIAFGSHVDVETLQAARRAGADHAWARSRMMETLSEVIERYLNPPITYPEGWDSPLSALARRGIEEFNRGEYFEQHEWLEEAWIEETRPVREMYQGILQIGVAFLQIQRNNWAGAIKMFRRGLPRLRTLPPICQGVDIASLRAAAEAIHREITALGPERLHEFDPSRFPKIQIIE</sequence>
<dbReference type="EMBL" id="DSMG01000190">
    <property type="protein sequence ID" value="HDX33361.1"/>
    <property type="molecule type" value="Genomic_DNA"/>
</dbReference>
<dbReference type="PANTHER" id="PTHR34796:SF1">
    <property type="entry name" value="EXPRESSED PROTEIN"/>
    <property type="match status" value="1"/>
</dbReference>